<evidence type="ECO:0000313" key="1">
    <source>
        <dbReference type="EMBL" id="QJA44597.1"/>
    </source>
</evidence>
<organism evidence="1">
    <name type="scientific">viral metagenome</name>
    <dbReference type="NCBI Taxonomy" id="1070528"/>
    <lineage>
        <taxon>unclassified sequences</taxon>
        <taxon>metagenomes</taxon>
        <taxon>organismal metagenomes</taxon>
    </lineage>
</organism>
<proteinExistence type="predicted"/>
<sequence>MTISYCPRCGAAKLPAAPVCHQCLQDDLQEAIAFLDKMQAALLDHHTGRFTLRPFAQTYDRDESLLFDCRQLLAEL</sequence>
<protein>
    <submittedName>
        <fullName evidence="1">Uncharacterized protein</fullName>
    </submittedName>
</protein>
<reference evidence="1" key="1">
    <citation type="submission" date="2020-03" db="EMBL/GenBank/DDBJ databases">
        <title>The deep terrestrial virosphere.</title>
        <authorList>
            <person name="Holmfeldt K."/>
            <person name="Nilsson E."/>
            <person name="Simone D."/>
            <person name="Lopez-Fernandez M."/>
            <person name="Wu X."/>
            <person name="de Brujin I."/>
            <person name="Lundin D."/>
            <person name="Andersson A."/>
            <person name="Bertilsson S."/>
            <person name="Dopson M."/>
        </authorList>
    </citation>
    <scope>NUCLEOTIDE SEQUENCE</scope>
    <source>
        <strain evidence="1">TM448A00111</strain>
        <strain evidence="2">TM448B01464</strain>
    </source>
</reference>
<gene>
    <name evidence="1" type="ORF">TM448A00111_0100</name>
    <name evidence="2" type="ORF">TM448B01464_0019</name>
</gene>
<accession>A0A6H1ZB48</accession>
<dbReference type="EMBL" id="MT144763">
    <property type="protein sequence ID" value="QJH99014.1"/>
    <property type="molecule type" value="Genomic_DNA"/>
</dbReference>
<dbReference type="AlphaFoldDB" id="A0A6H1ZB48"/>
<evidence type="ECO:0000313" key="2">
    <source>
        <dbReference type="EMBL" id="QJH99014.1"/>
    </source>
</evidence>
<dbReference type="EMBL" id="MT143977">
    <property type="protein sequence ID" value="QJA44597.1"/>
    <property type="molecule type" value="Genomic_DNA"/>
</dbReference>
<name>A0A6H1ZB48_9ZZZZ</name>